<dbReference type="AlphaFoldDB" id="A0A942A6Z9"/>
<keyword evidence="1" id="KW-0808">Transferase</keyword>
<reference evidence="1" key="1">
    <citation type="journal article" date="2021" name="ISME J.">
        <title>Fine-scale metabolic discontinuity in a stratified prokaryote microbiome of a Red Sea deep halocline.</title>
        <authorList>
            <person name="Michoud G."/>
            <person name="Ngugi D.K."/>
            <person name="Barozzi A."/>
            <person name="Merlino G."/>
            <person name="Calleja M.L."/>
            <person name="Delgado-Huertas A."/>
            <person name="Moran X.A.G."/>
            <person name="Daffonchio D."/>
        </authorList>
    </citation>
    <scope>NUCLEOTIDE SEQUENCE</scope>
    <source>
        <strain evidence="1">SuakinDeep_MAG55_1</strain>
    </source>
</reference>
<dbReference type="EMBL" id="JAANXD010000091">
    <property type="protein sequence ID" value="MBS1259382.1"/>
    <property type="molecule type" value="Genomic_DNA"/>
</dbReference>
<proteinExistence type="predicted"/>
<keyword evidence="1" id="KW-0418">Kinase</keyword>
<dbReference type="Pfam" id="PF06293">
    <property type="entry name" value="Kdo"/>
    <property type="match status" value="1"/>
</dbReference>
<evidence type="ECO:0000313" key="1">
    <source>
        <dbReference type="EMBL" id="MBS1259382.1"/>
    </source>
</evidence>
<accession>A0A942A6Z9</accession>
<sequence length="296" mass="34447">MKRVELPAYFSTLTKGKITLYIKKEYEHRLSANDIDILFNLHKDNDKLKVSYHGRTPCKTLKIGSLDHESFVVREYWHGGLFRKILRDAFWDGLRPLRELSICEAAGKSGIKTSEVIAIVKNRIMGPVYKCRLVSKEITGAIDLMELLLSPAENKLVVRKRQIINETAKAVKEMHDAGIYHADLHLKNILVQSATGGKDNVYIIDLDKSHQYEKINFHKRVKNIMRLDRSVEKMIRSNKDVFNQEFLFPISKTDKLRFLREYIKADNKSEKPLRYYLQSYKTSHNLHKLWWSVGGG</sequence>
<name>A0A942A6Z9_9BACT</name>
<dbReference type="Gene3D" id="1.10.510.10">
    <property type="entry name" value="Transferase(Phosphotransferase) domain 1"/>
    <property type="match status" value="1"/>
</dbReference>
<organism evidence="1 2">
    <name type="scientific">Candidatus Scalindua arabica</name>
    <dbReference type="NCBI Taxonomy" id="1127984"/>
    <lineage>
        <taxon>Bacteria</taxon>
        <taxon>Pseudomonadati</taxon>
        <taxon>Planctomycetota</taxon>
        <taxon>Candidatus Brocadiia</taxon>
        <taxon>Candidatus Brocadiales</taxon>
        <taxon>Candidatus Scalinduaceae</taxon>
        <taxon>Candidatus Scalindua</taxon>
    </lineage>
</organism>
<protein>
    <submittedName>
        <fullName evidence="1">3-deoxy-D-manno-octulosonic acid kinase</fullName>
    </submittedName>
</protein>
<dbReference type="InterPro" id="IPR011009">
    <property type="entry name" value="Kinase-like_dom_sf"/>
</dbReference>
<comment type="caution">
    <text evidence="1">The sequence shown here is derived from an EMBL/GenBank/DDBJ whole genome shotgun (WGS) entry which is preliminary data.</text>
</comment>
<dbReference type="GO" id="GO:0016301">
    <property type="term" value="F:kinase activity"/>
    <property type="evidence" value="ECO:0007669"/>
    <property type="project" value="UniProtKB-KW"/>
</dbReference>
<gene>
    <name evidence="1" type="ORF">MAG551_02452</name>
</gene>
<evidence type="ECO:0000313" key="2">
    <source>
        <dbReference type="Proteomes" id="UP000722750"/>
    </source>
</evidence>
<dbReference type="Proteomes" id="UP000722750">
    <property type="component" value="Unassembled WGS sequence"/>
</dbReference>
<dbReference type="SUPFAM" id="SSF56112">
    <property type="entry name" value="Protein kinase-like (PK-like)"/>
    <property type="match status" value="1"/>
</dbReference>